<keyword evidence="6" id="KW-0064">Aspartyl protease</keyword>
<keyword evidence="16" id="KW-0539">Nucleus</keyword>
<dbReference type="CDD" id="cd00067">
    <property type="entry name" value="GAL4"/>
    <property type="match status" value="1"/>
</dbReference>
<dbReference type="GO" id="GO:0006338">
    <property type="term" value="P:chromatin remodeling"/>
    <property type="evidence" value="ECO:0007669"/>
    <property type="project" value="UniProtKB-ARBA"/>
</dbReference>
<dbReference type="CDD" id="cd09274">
    <property type="entry name" value="RNase_HI_RT_Ty3"/>
    <property type="match status" value="1"/>
</dbReference>
<dbReference type="SMART" id="SM00906">
    <property type="entry name" value="Fungal_trans"/>
    <property type="match status" value="1"/>
</dbReference>
<dbReference type="InParanoid" id="A0A286U9X7"/>
<dbReference type="PROSITE" id="PS00463">
    <property type="entry name" value="ZN2_CY6_FUNGAL_1"/>
    <property type="match status" value="1"/>
</dbReference>
<keyword evidence="7" id="KW-0255">Endonuclease</keyword>
<dbReference type="GO" id="GO:0006508">
    <property type="term" value="P:proteolysis"/>
    <property type="evidence" value="ECO:0007669"/>
    <property type="project" value="UniProtKB-KW"/>
</dbReference>
<evidence type="ECO:0000256" key="3">
    <source>
        <dbReference type="ARBA" id="ARBA00022695"/>
    </source>
</evidence>
<evidence type="ECO:0000256" key="1">
    <source>
        <dbReference type="ARBA" id="ARBA00022670"/>
    </source>
</evidence>
<evidence type="ECO:0000256" key="6">
    <source>
        <dbReference type="ARBA" id="ARBA00022750"/>
    </source>
</evidence>
<dbReference type="SUPFAM" id="SSF57701">
    <property type="entry name" value="Zn2/Cys6 DNA-binding domain"/>
    <property type="match status" value="1"/>
</dbReference>
<keyword evidence="12" id="KW-0695">RNA-directed DNA polymerase</keyword>
<keyword evidence="22" id="KW-1185">Reference proteome</keyword>
<dbReference type="InterPro" id="IPR001138">
    <property type="entry name" value="Zn2Cys6_DnaBD"/>
</dbReference>
<evidence type="ECO:0000256" key="11">
    <source>
        <dbReference type="ARBA" id="ARBA00022908"/>
    </source>
</evidence>
<dbReference type="GO" id="GO:0003723">
    <property type="term" value="F:RNA binding"/>
    <property type="evidence" value="ECO:0007669"/>
    <property type="project" value="UniProtKB-KW"/>
</dbReference>
<keyword evidence="2" id="KW-0808">Transferase</keyword>
<keyword evidence="4" id="KW-0540">Nuclease</keyword>
<dbReference type="InterPro" id="IPR043502">
    <property type="entry name" value="DNA/RNA_pol_sf"/>
</dbReference>
<feature type="compositionally biased region" description="Low complexity" evidence="17">
    <location>
        <begin position="1298"/>
        <end position="1320"/>
    </location>
</feature>
<dbReference type="Pfam" id="PF17917">
    <property type="entry name" value="RT_RNaseH"/>
    <property type="match status" value="1"/>
</dbReference>
<dbReference type="PROSITE" id="PS50048">
    <property type="entry name" value="ZN2_CY6_FUNGAL_2"/>
    <property type="match status" value="1"/>
</dbReference>
<dbReference type="InterPro" id="IPR007219">
    <property type="entry name" value="XnlR_reg_dom"/>
</dbReference>
<feature type="compositionally biased region" description="Polar residues" evidence="17">
    <location>
        <begin position="1132"/>
        <end position="1154"/>
    </location>
</feature>
<feature type="compositionally biased region" description="Acidic residues" evidence="17">
    <location>
        <begin position="1179"/>
        <end position="1190"/>
    </location>
</feature>
<dbReference type="Pfam" id="PF00665">
    <property type="entry name" value="rve"/>
    <property type="match status" value="1"/>
</dbReference>
<dbReference type="GO" id="GO:0006310">
    <property type="term" value="P:DNA recombination"/>
    <property type="evidence" value="ECO:0007669"/>
    <property type="project" value="UniProtKB-KW"/>
</dbReference>
<feature type="compositionally biased region" description="Polar residues" evidence="17">
    <location>
        <begin position="1872"/>
        <end position="1894"/>
    </location>
</feature>
<dbReference type="SUPFAM" id="SSF54160">
    <property type="entry name" value="Chromo domain-like"/>
    <property type="match status" value="1"/>
</dbReference>
<dbReference type="STRING" id="2282107.A0A286U9X7"/>
<evidence type="ECO:0000256" key="4">
    <source>
        <dbReference type="ARBA" id="ARBA00022722"/>
    </source>
</evidence>
<dbReference type="Pfam" id="PF17921">
    <property type="entry name" value="Integrase_H2C2"/>
    <property type="match status" value="1"/>
</dbReference>
<dbReference type="SUPFAM" id="SSF56672">
    <property type="entry name" value="DNA/RNA polymerases"/>
    <property type="match status" value="1"/>
</dbReference>
<dbReference type="InterPro" id="IPR036397">
    <property type="entry name" value="RNaseH_sf"/>
</dbReference>
<keyword evidence="3" id="KW-0548">Nucleotidyltransferase</keyword>
<feature type="region of interest" description="Disordered" evidence="17">
    <location>
        <begin position="785"/>
        <end position="804"/>
    </location>
</feature>
<dbReference type="Pfam" id="PF04082">
    <property type="entry name" value="Fungal_trans"/>
    <property type="match status" value="1"/>
</dbReference>
<dbReference type="InterPro" id="IPR041373">
    <property type="entry name" value="RT_RNaseH"/>
</dbReference>
<dbReference type="InterPro" id="IPR001584">
    <property type="entry name" value="Integrase_cat-core"/>
</dbReference>
<dbReference type="InterPro" id="IPR056924">
    <property type="entry name" value="SH3_Tf2-1"/>
</dbReference>
<dbReference type="GO" id="GO:0003677">
    <property type="term" value="F:DNA binding"/>
    <property type="evidence" value="ECO:0007669"/>
    <property type="project" value="UniProtKB-KW"/>
</dbReference>
<protein>
    <submittedName>
        <fullName evidence="21">Uncharacterized protein</fullName>
    </submittedName>
</protein>
<evidence type="ECO:0000256" key="15">
    <source>
        <dbReference type="ARBA" id="ARBA00023172"/>
    </source>
</evidence>
<feature type="compositionally biased region" description="Basic and acidic residues" evidence="17">
    <location>
        <begin position="1332"/>
        <end position="1347"/>
    </location>
</feature>
<reference evidence="21 22" key="1">
    <citation type="journal article" date="2017" name="Mol. Ecol.">
        <title>Comparative and population genomic landscape of Phellinus noxius: A hypervariable fungus causing root rot in trees.</title>
        <authorList>
            <person name="Chung C.L."/>
            <person name="Lee T.J."/>
            <person name="Akiba M."/>
            <person name="Lee H.H."/>
            <person name="Kuo T.H."/>
            <person name="Liu D."/>
            <person name="Ke H.M."/>
            <person name="Yokoi T."/>
            <person name="Roa M.B."/>
            <person name="Lu M.J."/>
            <person name="Chang Y.Y."/>
            <person name="Ann P.J."/>
            <person name="Tsai J.N."/>
            <person name="Chen C.Y."/>
            <person name="Tzean S.S."/>
            <person name="Ota Y."/>
            <person name="Hattori T."/>
            <person name="Sahashi N."/>
            <person name="Liou R.F."/>
            <person name="Kikuchi T."/>
            <person name="Tsai I.J."/>
        </authorList>
    </citation>
    <scope>NUCLEOTIDE SEQUENCE [LARGE SCALE GENOMIC DNA]</scope>
    <source>
        <strain evidence="21 22">FFPRI411160</strain>
    </source>
</reference>
<dbReference type="PANTHER" id="PTHR37984">
    <property type="entry name" value="PROTEIN CBG26694"/>
    <property type="match status" value="1"/>
</dbReference>
<evidence type="ECO:0000256" key="13">
    <source>
        <dbReference type="ARBA" id="ARBA00022932"/>
    </source>
</evidence>
<dbReference type="SMART" id="SM00298">
    <property type="entry name" value="CHROMO"/>
    <property type="match status" value="1"/>
</dbReference>
<comment type="caution">
    <text evidence="21">The sequence shown here is derived from an EMBL/GenBank/DDBJ whole genome shotgun (WGS) entry which is preliminary data.</text>
</comment>
<dbReference type="Gene3D" id="3.10.20.370">
    <property type="match status" value="1"/>
</dbReference>
<gene>
    <name evidence="21" type="ORF">PNOK_0799800</name>
</gene>
<dbReference type="InterPro" id="IPR036864">
    <property type="entry name" value="Zn2-C6_fun-type_DNA-bd_sf"/>
</dbReference>
<dbReference type="InterPro" id="IPR016197">
    <property type="entry name" value="Chromo-like_dom_sf"/>
</dbReference>
<accession>A0A286U9X7</accession>
<dbReference type="Pfam" id="PF24626">
    <property type="entry name" value="SH3_Tf2-1"/>
    <property type="match status" value="1"/>
</dbReference>
<sequence>MEELQKSICNEPVLRIPIPGALFRIEADSSDFANGAVLSQLIDNKWHPVAYHSESLTPTERNYSIYDKELLAIMSSLKEWRHYILGHPLPIQVYTDHQNILYWTEPRNLNRRQARWMIELQEYDLEIHYQKGKLNTKADLLSRRADHDRGEKDNQEVILVKQEWLRELTLEPLESGFLERIRAARDQLDKKVKKALDKNDPECEELEDGLIHFKGCIYVPKDDTLREDIIRGHHDSTLAGHPGQYKTQELITRNYTWPGIQQDVKRYVEGCHICQTTKPKRTRPHNPLNPHSIPEYPWEVVSVDLIGELPESQGYNAICVFVDRFSKQIHVIPTHTTLTSEGMAKLYRDQVFRLHGIPRKIIHDRGPQFASKFMTELYKLLGIEGNPSTAYHPQTDGQTERMNQEIEQYLRIFVNYKQSDWADWLALAEFSYNDKEQTSTKASPFFINYGLHPYKGTNPRYQSNNESAEQFAQRMQGAREKAQSVLKKAAADMKKFYNRTRGEAIGYKPGDLVLLEATNLNTDRPMKKLDDKRYGPFEVLEKVGNSAYKLKLPPSMSRIHPVFNEVLLSPYHTPTFDSQPHITNPEPIIVDKEPEWEVEEIISSRFNRRRRRVEYLVHWKGYGPQERTWEPLENLANAQEILAEFIRQNPETQRARKLEVEAIGTIALKGGNYFVKIQFGDPISDIITLSICRLNASFRHLRVDASLNKSATLNQDTTSTTSQKGSFRFSVSASLTYYLRCLEFERVAPGANQSLHASSTNWSTSSSQQSSYHHQQFQDQRFERLPHPPRSLTQGMHNQRQDRSHQQYFLDPLTANPLTSCQQGIVHQSQRQLSLEILHDQLNQPEYTGLDSLTYSTAQSDALGIGQGPGNAEPRYTAPTATALAAHAHSHSRTNTFMFGHDVDSPQTSNTSPRPISSTSPFSTSFSFVASPPGNIGSHIPDVRENIPPHDHLTSHPPHYSSLQEYIQRPHSKRHRVDLYQEGSGDEDDPSLNVGTSYGYNGFGFTLLNVQSQSPEFSQSLHLNSSIQASTVTDAAGHPNHQIGPDGRPKQACVRCKNLKVRCEFTTDPHSCKRCLNGGHECAIPGRKKRRQPPKREHLLNKIREQAGEIEQLMKQVEDLRRRAIQEPPRLSLSNTPLPTGTGQTSASGNSTTLGPDLQAWLDRSRAVFEELYGLIELETAEDDGEGEDDNSYREKQYESEDEGSILVEDPDGILSSPDLSSVSVTGSRPREASPASTVRSASREGSAVPQSDSAMRKRGSGKTPRLAPLPSTAAEPMKLIAQLSLRSDGNRERGSKSPRSTSGTIISSRSSSAEPASASVLSITSPTLSDNLKEEAIGDNTEKPKDEGEENSFGAAAPEFFVAQRGGIPGPTHLAPARHPIPHILLRNIINVQEVETLFNIYFEKMNLSCSLLDPVLYSSQTTYWRSPFLFTVICAVASRYYKERSGLYEQLITYAQLAAGTALISGPKNVETVSAFILLSLYPIPMRRWEEDRTWLYLGLAIRVATDLNLHHQVTIRPRNEMHARELLNRTRVWINCYNLDRSTSSWLGKRSTIPPNDFVGSHAQDWYDSSEFNMENFDIHLAGYNTALRLLEEFKRKIYTDPNNPTGMDKKLDLSALSSEYDEKLLTKETEWAELLQKKTDATNSQARFRNSLLRLAYRYSRLVVLSFGFQYSFDKDNNENQDQTSFFDRCYRAATEILRVFVEELSAQKIYISHGPEAQCVFVTFASAFLIKLLHPKYAGHLKSDQRYEIDKLVRNLIELLGSSEVVVDDRHSPKLWSRFLSGLLSTPFAKIELSDELKKDSSSSRRGLRNSVEPPPENTENRTLYNSSALGAPVPLTPNTKIPCSSQNIVPSLQNTSSEHGDGHFDPTNSRHVVDSRYSSENNQTSNHEFNAHPGLLNQDVPLGLPEVHGEYHIPPHSALQNDYSSRSTGVFDMQSNLSMNSLQMDPAYFQPPLQLDSDLLRSMQSMPDSTLCQYMPGFSWMGTLPPADTDANMQDVFTSNHMDYNTTIARGVGNHY</sequence>
<evidence type="ECO:0000259" key="18">
    <source>
        <dbReference type="PROSITE" id="PS50013"/>
    </source>
</evidence>
<dbReference type="Proteomes" id="UP000217199">
    <property type="component" value="Unassembled WGS sequence"/>
</dbReference>
<feature type="region of interest" description="Disordered" evidence="17">
    <location>
        <begin position="1800"/>
        <end position="1899"/>
    </location>
</feature>
<evidence type="ECO:0000256" key="10">
    <source>
        <dbReference type="ARBA" id="ARBA00022884"/>
    </source>
</evidence>
<proteinExistence type="predicted"/>
<dbReference type="CDD" id="cd12148">
    <property type="entry name" value="fungal_TF_MHR"/>
    <property type="match status" value="1"/>
</dbReference>
<dbReference type="Pfam" id="PF00385">
    <property type="entry name" value="Chromo"/>
    <property type="match status" value="1"/>
</dbReference>
<feature type="compositionally biased region" description="Polar residues" evidence="17">
    <location>
        <begin position="1321"/>
        <end position="1331"/>
    </location>
</feature>
<dbReference type="CDD" id="cd00024">
    <property type="entry name" value="CD_CSD"/>
    <property type="match status" value="1"/>
</dbReference>
<dbReference type="GO" id="GO:0003887">
    <property type="term" value="F:DNA-directed DNA polymerase activity"/>
    <property type="evidence" value="ECO:0007669"/>
    <property type="project" value="UniProtKB-KW"/>
</dbReference>
<keyword evidence="14" id="KW-0238">DNA-binding</keyword>
<dbReference type="Gene3D" id="3.30.420.10">
    <property type="entry name" value="Ribonuclease H-like superfamily/Ribonuclease H"/>
    <property type="match status" value="1"/>
</dbReference>
<evidence type="ECO:0000256" key="14">
    <source>
        <dbReference type="ARBA" id="ARBA00023125"/>
    </source>
</evidence>
<feature type="region of interest" description="Disordered" evidence="17">
    <location>
        <begin position="755"/>
        <end position="780"/>
    </location>
</feature>
<dbReference type="InterPro" id="IPR012337">
    <property type="entry name" value="RNaseH-like_sf"/>
</dbReference>
<feature type="compositionally biased region" description="Polar residues" evidence="17">
    <location>
        <begin position="1842"/>
        <end position="1863"/>
    </location>
</feature>
<evidence type="ECO:0000313" key="21">
    <source>
        <dbReference type="EMBL" id="PAV16378.1"/>
    </source>
</evidence>
<dbReference type="GO" id="GO:0005634">
    <property type="term" value="C:nucleus"/>
    <property type="evidence" value="ECO:0007669"/>
    <property type="project" value="UniProtKB-ARBA"/>
</dbReference>
<dbReference type="Gene3D" id="1.10.340.70">
    <property type="match status" value="1"/>
</dbReference>
<keyword evidence="11" id="KW-0229">DNA integration</keyword>
<dbReference type="PROSITE" id="PS50994">
    <property type="entry name" value="INTEGRASE"/>
    <property type="match status" value="1"/>
</dbReference>
<dbReference type="GO" id="GO:0006351">
    <property type="term" value="P:DNA-templated transcription"/>
    <property type="evidence" value="ECO:0007669"/>
    <property type="project" value="InterPro"/>
</dbReference>
<feature type="region of interest" description="Disordered" evidence="17">
    <location>
        <begin position="1179"/>
        <end position="1352"/>
    </location>
</feature>
<dbReference type="GO" id="GO:0008270">
    <property type="term" value="F:zinc ion binding"/>
    <property type="evidence" value="ECO:0007669"/>
    <property type="project" value="InterPro"/>
</dbReference>
<keyword evidence="8" id="KW-0378">Hydrolase</keyword>
<dbReference type="SMART" id="SM00066">
    <property type="entry name" value="GAL4"/>
    <property type="match status" value="1"/>
</dbReference>
<dbReference type="FunFam" id="3.10.20.370:FF:000001">
    <property type="entry name" value="Retrovirus-related Pol polyprotein from transposon 17.6-like protein"/>
    <property type="match status" value="1"/>
</dbReference>
<keyword evidence="13" id="KW-0239">DNA-directed DNA polymerase</keyword>
<evidence type="ECO:0000256" key="17">
    <source>
        <dbReference type="SAM" id="MobiDB-lite"/>
    </source>
</evidence>
<evidence type="ECO:0000259" key="19">
    <source>
        <dbReference type="PROSITE" id="PS50048"/>
    </source>
</evidence>
<dbReference type="Gene3D" id="2.40.50.40">
    <property type="match status" value="1"/>
</dbReference>
<dbReference type="Gene3D" id="4.10.240.10">
    <property type="entry name" value="Zn(2)-C6 fungal-type DNA-binding domain"/>
    <property type="match status" value="1"/>
</dbReference>
<dbReference type="GO" id="GO:0000981">
    <property type="term" value="F:DNA-binding transcription factor activity, RNA polymerase II-specific"/>
    <property type="evidence" value="ECO:0007669"/>
    <property type="project" value="InterPro"/>
</dbReference>
<evidence type="ECO:0000256" key="7">
    <source>
        <dbReference type="ARBA" id="ARBA00022759"/>
    </source>
</evidence>
<name>A0A286U9X7_9AGAM</name>
<keyword evidence="10" id="KW-0694">RNA-binding</keyword>
<evidence type="ECO:0000256" key="16">
    <source>
        <dbReference type="ARBA" id="ARBA00023242"/>
    </source>
</evidence>
<evidence type="ECO:0000313" key="22">
    <source>
        <dbReference type="Proteomes" id="UP000217199"/>
    </source>
</evidence>
<feature type="compositionally biased region" description="Polar residues" evidence="17">
    <location>
        <begin position="1218"/>
        <end position="1227"/>
    </location>
</feature>
<evidence type="ECO:0000256" key="12">
    <source>
        <dbReference type="ARBA" id="ARBA00022918"/>
    </source>
</evidence>
<evidence type="ECO:0000256" key="9">
    <source>
        <dbReference type="ARBA" id="ARBA00022842"/>
    </source>
</evidence>
<feature type="compositionally biased region" description="Low complexity" evidence="17">
    <location>
        <begin position="755"/>
        <end position="779"/>
    </location>
</feature>
<dbReference type="InterPro" id="IPR000953">
    <property type="entry name" value="Chromo/chromo_shadow_dom"/>
</dbReference>
<dbReference type="PROSITE" id="PS50013">
    <property type="entry name" value="CHROMO_2"/>
    <property type="match status" value="1"/>
</dbReference>
<dbReference type="GO" id="GO:0003964">
    <property type="term" value="F:RNA-directed DNA polymerase activity"/>
    <property type="evidence" value="ECO:0007669"/>
    <property type="project" value="UniProtKB-KW"/>
</dbReference>
<evidence type="ECO:0000259" key="20">
    <source>
        <dbReference type="PROSITE" id="PS50994"/>
    </source>
</evidence>
<evidence type="ECO:0000256" key="8">
    <source>
        <dbReference type="ARBA" id="ARBA00022801"/>
    </source>
</evidence>
<dbReference type="FunFam" id="3.30.420.10:FF:000032">
    <property type="entry name" value="Retrovirus-related Pol polyprotein from transposon 297-like Protein"/>
    <property type="match status" value="1"/>
</dbReference>
<feature type="compositionally biased region" description="Acidic residues" evidence="17">
    <location>
        <begin position="1200"/>
        <end position="1212"/>
    </location>
</feature>
<keyword evidence="9" id="KW-0460">Magnesium</keyword>
<dbReference type="EMBL" id="NBII01000008">
    <property type="protein sequence ID" value="PAV16378.1"/>
    <property type="molecule type" value="Genomic_DNA"/>
</dbReference>
<keyword evidence="1" id="KW-0645">Protease</keyword>
<dbReference type="OrthoDB" id="39175at2759"/>
<dbReference type="GO" id="GO:0015074">
    <property type="term" value="P:DNA integration"/>
    <property type="evidence" value="ECO:0007669"/>
    <property type="project" value="UniProtKB-KW"/>
</dbReference>
<dbReference type="InterPro" id="IPR050951">
    <property type="entry name" value="Retrovirus_Pol_polyprotein"/>
</dbReference>
<feature type="region of interest" description="Disordered" evidence="17">
    <location>
        <begin position="1126"/>
        <end position="1154"/>
    </location>
</feature>
<dbReference type="GO" id="GO:0004190">
    <property type="term" value="F:aspartic-type endopeptidase activity"/>
    <property type="evidence" value="ECO:0007669"/>
    <property type="project" value="UniProtKB-KW"/>
</dbReference>
<feature type="domain" description="Integrase catalytic" evidence="20">
    <location>
        <begin position="293"/>
        <end position="467"/>
    </location>
</feature>
<evidence type="ECO:0000256" key="5">
    <source>
        <dbReference type="ARBA" id="ARBA00022723"/>
    </source>
</evidence>
<dbReference type="InterPro" id="IPR041588">
    <property type="entry name" value="Integrase_H2C2"/>
</dbReference>
<evidence type="ECO:0000256" key="2">
    <source>
        <dbReference type="ARBA" id="ARBA00022679"/>
    </source>
</evidence>
<dbReference type="PANTHER" id="PTHR37984:SF5">
    <property type="entry name" value="PROTEIN NYNRIN-LIKE"/>
    <property type="match status" value="1"/>
</dbReference>
<feature type="domain" description="Zn(2)-C6 fungal-type" evidence="19">
    <location>
        <begin position="1052"/>
        <end position="1084"/>
    </location>
</feature>
<dbReference type="InterPro" id="IPR023780">
    <property type="entry name" value="Chromo_domain"/>
</dbReference>
<organism evidence="21 22">
    <name type="scientific">Pyrrhoderma noxium</name>
    <dbReference type="NCBI Taxonomy" id="2282107"/>
    <lineage>
        <taxon>Eukaryota</taxon>
        <taxon>Fungi</taxon>
        <taxon>Dikarya</taxon>
        <taxon>Basidiomycota</taxon>
        <taxon>Agaricomycotina</taxon>
        <taxon>Agaricomycetes</taxon>
        <taxon>Hymenochaetales</taxon>
        <taxon>Hymenochaetaceae</taxon>
        <taxon>Pyrrhoderma</taxon>
    </lineage>
</organism>
<keyword evidence="15" id="KW-0233">DNA recombination</keyword>
<dbReference type="GO" id="GO:0004519">
    <property type="term" value="F:endonuclease activity"/>
    <property type="evidence" value="ECO:0007669"/>
    <property type="project" value="UniProtKB-KW"/>
</dbReference>
<dbReference type="SUPFAM" id="SSF53098">
    <property type="entry name" value="Ribonuclease H-like"/>
    <property type="match status" value="1"/>
</dbReference>
<feature type="domain" description="Chromo" evidence="18">
    <location>
        <begin position="596"/>
        <end position="657"/>
    </location>
</feature>
<keyword evidence="5" id="KW-0479">Metal-binding</keyword>